<keyword evidence="5" id="KW-1185">Reference proteome</keyword>
<dbReference type="eggNOG" id="ENOG50335NH">
    <property type="taxonomic scope" value="Bacteria"/>
</dbReference>
<feature type="chain" id="PRO_5003094296" description="Copper-binding protein MbnP-like domain-containing protein" evidence="2">
    <location>
        <begin position="21"/>
        <end position="308"/>
    </location>
</feature>
<dbReference type="EMBL" id="CP002049">
    <property type="protein sequence ID" value="ADI14006.1"/>
    <property type="molecule type" value="Genomic_DNA"/>
</dbReference>
<accession>D7CUL5</accession>
<evidence type="ECO:0000256" key="1">
    <source>
        <dbReference type="SAM" id="MobiDB-lite"/>
    </source>
</evidence>
<sequence length="308" mass="32547">MKTTAVLAALAAFALPLASAQDDVSPVTLTFDVRAGDERVSCGAPLPPLGSEATETELLDLRFYVSNVRLLSATGDEVPLELEQNAWQHGPVALLDFEDGSGSCEGGTAETNTQVMGRAPAGDYIGVAFTLGVPFTLNHLDVTTAPSPLNLSALWWNWQAGYKFARIDLQTASSPEATGGGEHAATPESDPEDTEGHAAPREGFWPLHLGSTGCASPSSVVPPNAECERPNRVEVRLELDPMRDTIVADLARLYEGVDLSQSLELAPPGCMSGHDDPDCEVVFTNLGLDLQSGSSEPGASFFRVARAQ</sequence>
<proteinExistence type="predicted"/>
<dbReference type="OrthoDB" id="64245at2"/>
<dbReference type="KEGG" id="tra:Trad_0872"/>
<protein>
    <recommendedName>
        <fullName evidence="3">Copper-binding protein MbnP-like domain-containing protein</fullName>
    </recommendedName>
</protein>
<dbReference type="Proteomes" id="UP000000379">
    <property type="component" value="Chromosome"/>
</dbReference>
<dbReference type="InterPro" id="IPR023977">
    <property type="entry name" value="MbnP-like"/>
</dbReference>
<dbReference type="AlphaFoldDB" id="D7CUL5"/>
<feature type="region of interest" description="Disordered" evidence="1">
    <location>
        <begin position="173"/>
        <end position="203"/>
    </location>
</feature>
<evidence type="ECO:0000256" key="2">
    <source>
        <dbReference type="SAM" id="SignalP"/>
    </source>
</evidence>
<reference evidence="4 5" key="2">
    <citation type="journal article" date="2011" name="Stand. Genomic Sci.">
        <title>Complete genome sequence of Truepera radiovictrix type strain (RQ-24).</title>
        <authorList>
            <person name="Ivanova N."/>
            <person name="Rohde C."/>
            <person name="Munk C."/>
            <person name="Nolan M."/>
            <person name="Lucas S."/>
            <person name="Del Rio T.G."/>
            <person name="Tice H."/>
            <person name="Deshpande S."/>
            <person name="Cheng J.F."/>
            <person name="Tapia R."/>
            <person name="Han C."/>
            <person name="Goodwin L."/>
            <person name="Pitluck S."/>
            <person name="Liolios K."/>
            <person name="Mavromatis K."/>
            <person name="Mikhailova N."/>
            <person name="Pati A."/>
            <person name="Chen A."/>
            <person name="Palaniappan K."/>
            <person name="Land M."/>
            <person name="Hauser L."/>
            <person name="Chang Y.J."/>
            <person name="Jeffries C.D."/>
            <person name="Brambilla E."/>
            <person name="Rohde M."/>
            <person name="Goker M."/>
            <person name="Tindall B.J."/>
            <person name="Woyke T."/>
            <person name="Bristow J."/>
            <person name="Eisen J.A."/>
            <person name="Markowitz V."/>
            <person name="Hugenholtz P."/>
            <person name="Kyrpides N.C."/>
            <person name="Klenk H.P."/>
            <person name="Lapidus A."/>
        </authorList>
    </citation>
    <scope>NUCLEOTIDE SEQUENCE [LARGE SCALE GENOMIC DNA]</scope>
    <source>
        <strain evidence="5">DSM 17093 / CIP 108686 / LMG 22925 / RQ-24</strain>
    </source>
</reference>
<reference evidence="5" key="1">
    <citation type="submission" date="2010-05" db="EMBL/GenBank/DDBJ databases">
        <title>The complete genome of Truepera radiovictris DSM 17093.</title>
        <authorList>
            <consortium name="US DOE Joint Genome Institute (JGI-PGF)"/>
            <person name="Lucas S."/>
            <person name="Copeland A."/>
            <person name="Lapidus A."/>
            <person name="Glavina del Rio T."/>
            <person name="Dalin E."/>
            <person name="Tice H."/>
            <person name="Bruce D."/>
            <person name="Goodwin L."/>
            <person name="Pitluck S."/>
            <person name="Kyrpides N."/>
            <person name="Mavromatis K."/>
            <person name="Ovchinnikova G."/>
            <person name="Munk A.C."/>
            <person name="Detter J.C."/>
            <person name="Han C."/>
            <person name="Tapia R."/>
            <person name="Land M."/>
            <person name="Hauser L."/>
            <person name="Markowitz V."/>
            <person name="Cheng J.-F."/>
            <person name="Hugenholtz P."/>
            <person name="Woyke T."/>
            <person name="Wu D."/>
            <person name="Tindall B."/>
            <person name="Pomrenke H.G."/>
            <person name="Brambilla E."/>
            <person name="Klenk H.-P."/>
            <person name="Eisen J.A."/>
        </authorList>
    </citation>
    <scope>NUCLEOTIDE SEQUENCE [LARGE SCALE GENOMIC DNA]</scope>
    <source>
        <strain evidence="5">DSM 17093 / CIP 108686 / LMG 22925 / RQ-24</strain>
    </source>
</reference>
<dbReference type="STRING" id="649638.Trad_0872"/>
<organism evidence="4 5">
    <name type="scientific">Truepera radiovictrix (strain DSM 17093 / CIP 108686 / LMG 22925 / RQ-24)</name>
    <dbReference type="NCBI Taxonomy" id="649638"/>
    <lineage>
        <taxon>Bacteria</taxon>
        <taxon>Thermotogati</taxon>
        <taxon>Deinococcota</taxon>
        <taxon>Deinococci</taxon>
        <taxon>Trueperales</taxon>
        <taxon>Trueperaceae</taxon>
        <taxon>Truepera</taxon>
    </lineage>
</organism>
<evidence type="ECO:0000313" key="4">
    <source>
        <dbReference type="EMBL" id="ADI14006.1"/>
    </source>
</evidence>
<keyword evidence="2" id="KW-0732">Signal</keyword>
<feature type="domain" description="Copper-binding protein MbnP-like" evidence="3">
    <location>
        <begin position="25"/>
        <end position="272"/>
    </location>
</feature>
<gene>
    <name evidence="4" type="ordered locus">Trad_0872</name>
</gene>
<evidence type="ECO:0000313" key="5">
    <source>
        <dbReference type="Proteomes" id="UP000000379"/>
    </source>
</evidence>
<dbReference type="Pfam" id="PF20243">
    <property type="entry name" value="MbnP"/>
    <property type="match status" value="1"/>
</dbReference>
<name>D7CUL5_TRURR</name>
<dbReference type="InterPro" id="IPR046863">
    <property type="entry name" value="MbnP-like_dom"/>
</dbReference>
<feature type="signal peptide" evidence="2">
    <location>
        <begin position="1"/>
        <end position="20"/>
    </location>
</feature>
<dbReference type="HOGENOM" id="CLU_061770_0_0_0"/>
<evidence type="ECO:0000259" key="3">
    <source>
        <dbReference type="Pfam" id="PF20243"/>
    </source>
</evidence>
<dbReference type="RefSeq" id="WP_013177378.1">
    <property type="nucleotide sequence ID" value="NC_014221.1"/>
</dbReference>
<dbReference type="NCBIfam" id="TIGR04052">
    <property type="entry name" value="MbnP_like_WxW"/>
    <property type="match status" value="1"/>
</dbReference>